<gene>
    <name evidence="1" type="ORF">ATO8_00335</name>
</gene>
<keyword evidence="1" id="KW-0449">Lipoprotein</keyword>
<evidence type="ECO:0000313" key="2">
    <source>
        <dbReference type="Proteomes" id="UP000019063"/>
    </source>
</evidence>
<dbReference type="AlphaFoldDB" id="W4HQM3"/>
<dbReference type="Proteomes" id="UP000019063">
    <property type="component" value="Unassembled WGS sequence"/>
</dbReference>
<dbReference type="eggNOG" id="COG4238">
    <property type="taxonomic scope" value="Bacteria"/>
</dbReference>
<dbReference type="STRING" id="1379903.ATO8_00335"/>
<keyword evidence="2" id="KW-1185">Reference proteome</keyword>
<organism evidence="1 2">
    <name type="scientific">Roseivivax marinus</name>
    <dbReference type="NCBI Taxonomy" id="1379903"/>
    <lineage>
        <taxon>Bacteria</taxon>
        <taxon>Pseudomonadati</taxon>
        <taxon>Pseudomonadota</taxon>
        <taxon>Alphaproteobacteria</taxon>
        <taxon>Rhodobacterales</taxon>
        <taxon>Roseobacteraceae</taxon>
        <taxon>Roseivivax</taxon>
    </lineage>
</organism>
<protein>
    <submittedName>
        <fullName evidence="1">Lipoprotein</fullName>
    </submittedName>
</protein>
<dbReference type="EMBL" id="AQQW01000001">
    <property type="protein sequence ID" value="ETW14310.1"/>
    <property type="molecule type" value="Genomic_DNA"/>
</dbReference>
<name>W4HQM3_9RHOB</name>
<comment type="caution">
    <text evidence="1">The sequence shown here is derived from an EMBL/GenBank/DDBJ whole genome shotgun (WGS) entry which is preliminary data.</text>
</comment>
<sequence>MLVMVTGAAALSACGPSYENGPPEPTSSEIAALEQAILSLGADVDPEEAAATARTAYLYPLQLAESYQITDPPIIHNMKVNSGTRPRGLCYQWADDLEARLETLDTRGLELHRAIANADQALRIEHSTVIVTRAGAPWTSGIILDPWRWGGRLFWSPVTEDPDYDWAARGDVFAFKRARETGARPVLSTY</sequence>
<accession>W4HQM3</accession>
<evidence type="ECO:0000313" key="1">
    <source>
        <dbReference type="EMBL" id="ETW14310.1"/>
    </source>
</evidence>
<reference evidence="1 2" key="1">
    <citation type="journal article" date="2014" name="Antonie Van Leeuwenhoek">
        <title>Roseivivax atlanticus sp. nov., isolated from surface seawater of the Atlantic Ocean.</title>
        <authorList>
            <person name="Li G."/>
            <person name="Lai Q."/>
            <person name="Liu X."/>
            <person name="Sun F."/>
            <person name="Shao Z."/>
        </authorList>
    </citation>
    <scope>NUCLEOTIDE SEQUENCE [LARGE SCALE GENOMIC DNA]</scope>
    <source>
        <strain evidence="1 2">22II-s10s</strain>
    </source>
</reference>
<proteinExistence type="predicted"/>